<name>A0ABT2EII7_9BACT</name>
<proteinExistence type="predicted"/>
<evidence type="ECO:0008006" key="4">
    <source>
        <dbReference type="Google" id="ProtNLM"/>
    </source>
</evidence>
<evidence type="ECO:0000313" key="2">
    <source>
        <dbReference type="EMBL" id="MCS3917640.1"/>
    </source>
</evidence>
<accession>A0ABT2EII7</accession>
<keyword evidence="3" id="KW-1185">Reference proteome</keyword>
<evidence type="ECO:0000256" key="1">
    <source>
        <dbReference type="SAM" id="SignalP"/>
    </source>
</evidence>
<sequence length="89" mass="10434">MRCLVRSVGFWMWLLSSASALLPRKNDSLIAIRHRAVDKKEAMKLASGIVRDGSYSFERPSPTRDDATSCRLFHQQIDHYRHRFNCRLR</sequence>
<organism evidence="2 3">
    <name type="scientific">Candidatus Fervidibacter sacchari</name>
    <dbReference type="NCBI Taxonomy" id="1448929"/>
    <lineage>
        <taxon>Bacteria</taxon>
        <taxon>Candidatus Fervidibacterota</taxon>
        <taxon>Candidatus Fervidibacter</taxon>
    </lineage>
</organism>
<comment type="caution">
    <text evidence="2">The sequence shown here is derived from an EMBL/GenBank/DDBJ whole genome shotgun (WGS) entry which is preliminary data.</text>
</comment>
<protein>
    <recommendedName>
        <fullName evidence="4">Secreted protein</fullName>
    </recommendedName>
</protein>
<reference evidence="2 3" key="1">
    <citation type="submission" date="2022-08" db="EMBL/GenBank/DDBJ databases">
        <title>Bacterial and archaeal communities from various locations to study Microbial Dark Matter (Phase II).</title>
        <authorList>
            <person name="Stepanauskas R."/>
        </authorList>
    </citation>
    <scope>NUCLEOTIDE SEQUENCE [LARGE SCALE GENOMIC DNA]</scope>
    <source>
        <strain evidence="2 3">PD1</strain>
    </source>
</reference>
<gene>
    <name evidence="2" type="ORF">M2350_000037</name>
</gene>
<keyword evidence="1" id="KW-0732">Signal</keyword>
<dbReference type="RefSeq" id="WP_259091882.1">
    <property type="nucleotide sequence ID" value="NZ_CP130454.1"/>
</dbReference>
<evidence type="ECO:0000313" key="3">
    <source>
        <dbReference type="Proteomes" id="UP001204798"/>
    </source>
</evidence>
<feature type="signal peptide" evidence="1">
    <location>
        <begin position="1"/>
        <end position="20"/>
    </location>
</feature>
<feature type="chain" id="PRO_5045250034" description="Secreted protein" evidence="1">
    <location>
        <begin position="21"/>
        <end position="89"/>
    </location>
</feature>
<dbReference type="Proteomes" id="UP001204798">
    <property type="component" value="Unassembled WGS sequence"/>
</dbReference>
<dbReference type="EMBL" id="JANUCP010000001">
    <property type="protein sequence ID" value="MCS3917640.1"/>
    <property type="molecule type" value="Genomic_DNA"/>
</dbReference>